<evidence type="ECO:0000313" key="5">
    <source>
        <dbReference type="Proteomes" id="UP000000844"/>
    </source>
</evidence>
<dbReference type="GO" id="GO:0003700">
    <property type="term" value="F:DNA-binding transcription factor activity"/>
    <property type="evidence" value="ECO:0007669"/>
    <property type="project" value="InterPro"/>
</dbReference>
<feature type="region of interest" description="Disordered" evidence="2">
    <location>
        <begin position="1"/>
        <end position="22"/>
    </location>
</feature>
<dbReference type="Gene3D" id="1.10.1660.10">
    <property type="match status" value="1"/>
</dbReference>
<dbReference type="HOGENOM" id="CLU_060077_8_1_11"/>
<proteinExistence type="predicted"/>
<dbReference type="Pfam" id="PF13411">
    <property type="entry name" value="MerR_1"/>
    <property type="match status" value="1"/>
</dbReference>
<dbReference type="AlphaFoldDB" id="D3Q5U4"/>
<dbReference type="PANTHER" id="PTHR30204">
    <property type="entry name" value="REDOX-CYCLING DRUG-SENSING TRANSCRIPTIONAL ACTIVATOR SOXR"/>
    <property type="match status" value="1"/>
</dbReference>
<dbReference type="PROSITE" id="PS50937">
    <property type="entry name" value="HTH_MERR_2"/>
    <property type="match status" value="1"/>
</dbReference>
<dbReference type="InterPro" id="IPR047057">
    <property type="entry name" value="MerR_fam"/>
</dbReference>
<accession>D3Q5U4</accession>
<dbReference type="KEGG" id="sna:Snas_0528"/>
<dbReference type="PANTHER" id="PTHR30204:SF98">
    <property type="entry name" value="HTH-TYPE TRANSCRIPTIONAL REGULATOR ADHR"/>
    <property type="match status" value="1"/>
</dbReference>
<keyword evidence="5" id="KW-1185">Reference proteome</keyword>
<dbReference type="EMBL" id="CP001778">
    <property type="protein sequence ID" value="ADD40243.1"/>
    <property type="molecule type" value="Genomic_DNA"/>
</dbReference>
<dbReference type="InterPro" id="IPR009061">
    <property type="entry name" value="DNA-bd_dom_put_sf"/>
</dbReference>
<sequence>MTDTVPADIKPDPDMPMPDGSDAYSIAEAARLTGMSAHTLRWYERIGLVTDVHRNHSGERRYRNDDLRWLGFVSRLRQTGMPVAEMVRYAELMRAGEHTSAERRDMLLAHRERLRAQLAELRSFETVLDFKIEHYDTVCREEQ</sequence>
<dbReference type="STRING" id="446470.Snas_0528"/>
<dbReference type="SUPFAM" id="SSF46955">
    <property type="entry name" value="Putative DNA-binding domain"/>
    <property type="match status" value="1"/>
</dbReference>
<dbReference type="GO" id="GO:0003677">
    <property type="term" value="F:DNA binding"/>
    <property type="evidence" value="ECO:0007669"/>
    <property type="project" value="UniProtKB-KW"/>
</dbReference>
<dbReference type="CDD" id="cd01109">
    <property type="entry name" value="HTH_YyaN"/>
    <property type="match status" value="1"/>
</dbReference>
<keyword evidence="1" id="KW-0238">DNA-binding</keyword>
<dbReference type="InterPro" id="IPR000551">
    <property type="entry name" value="MerR-type_HTH_dom"/>
</dbReference>
<dbReference type="SMART" id="SM00422">
    <property type="entry name" value="HTH_MERR"/>
    <property type="match status" value="1"/>
</dbReference>
<organism evidence="4 5">
    <name type="scientific">Stackebrandtia nassauensis (strain DSM 44728 / CIP 108903 / NRRL B-16338 / NBRC 102104 / LLR-40K-21)</name>
    <dbReference type="NCBI Taxonomy" id="446470"/>
    <lineage>
        <taxon>Bacteria</taxon>
        <taxon>Bacillati</taxon>
        <taxon>Actinomycetota</taxon>
        <taxon>Actinomycetes</taxon>
        <taxon>Glycomycetales</taxon>
        <taxon>Glycomycetaceae</taxon>
        <taxon>Stackebrandtia</taxon>
    </lineage>
</organism>
<evidence type="ECO:0000259" key="3">
    <source>
        <dbReference type="PROSITE" id="PS50937"/>
    </source>
</evidence>
<evidence type="ECO:0000313" key="4">
    <source>
        <dbReference type="EMBL" id="ADD40243.1"/>
    </source>
</evidence>
<gene>
    <name evidence="4" type="ordered locus">Snas_0528</name>
</gene>
<dbReference type="Proteomes" id="UP000000844">
    <property type="component" value="Chromosome"/>
</dbReference>
<name>D3Q5U4_STANL</name>
<protein>
    <submittedName>
        <fullName evidence="4">Transcriptional regulator, MerR family</fullName>
    </submittedName>
</protein>
<evidence type="ECO:0000256" key="1">
    <source>
        <dbReference type="ARBA" id="ARBA00023125"/>
    </source>
</evidence>
<dbReference type="PRINTS" id="PR00040">
    <property type="entry name" value="HTHMERR"/>
</dbReference>
<reference evidence="4 5" key="1">
    <citation type="journal article" date="2009" name="Stand. Genomic Sci.">
        <title>Complete genome sequence of Stackebrandtia nassauensis type strain (LLR-40K-21).</title>
        <authorList>
            <person name="Munk C."/>
            <person name="Lapidus A."/>
            <person name="Copeland A."/>
            <person name="Jando M."/>
            <person name="Mayilraj S."/>
            <person name="Glavina Del Rio T."/>
            <person name="Nolan M."/>
            <person name="Chen F."/>
            <person name="Lucas S."/>
            <person name="Tice H."/>
            <person name="Cheng J.F."/>
            <person name="Han C."/>
            <person name="Detter J.C."/>
            <person name="Bruce D."/>
            <person name="Goodwin L."/>
            <person name="Chain P."/>
            <person name="Pitluck S."/>
            <person name="Goker M."/>
            <person name="Ovchinikova G."/>
            <person name="Pati A."/>
            <person name="Ivanova N."/>
            <person name="Mavromatis K."/>
            <person name="Chen A."/>
            <person name="Palaniappan K."/>
            <person name="Land M."/>
            <person name="Hauser L."/>
            <person name="Chang Y.J."/>
            <person name="Jeffries C.D."/>
            <person name="Bristow J."/>
            <person name="Eisen J.A."/>
            <person name="Markowitz V."/>
            <person name="Hugenholtz P."/>
            <person name="Kyrpides N.C."/>
            <person name="Klenk H.P."/>
        </authorList>
    </citation>
    <scope>NUCLEOTIDE SEQUENCE [LARGE SCALE GENOMIC DNA]</scope>
    <source>
        <strain evidence="5">DSM 44728 / CIP 108903 / NRRL B-16338 / NBRC 102104 / LLR-40K-21</strain>
    </source>
</reference>
<dbReference type="eggNOG" id="COG0789">
    <property type="taxonomic scope" value="Bacteria"/>
</dbReference>
<evidence type="ECO:0000256" key="2">
    <source>
        <dbReference type="SAM" id="MobiDB-lite"/>
    </source>
</evidence>
<feature type="domain" description="HTH merR-type" evidence="3">
    <location>
        <begin position="23"/>
        <end position="92"/>
    </location>
</feature>
<dbReference type="RefSeq" id="WP_013015814.1">
    <property type="nucleotide sequence ID" value="NC_013947.1"/>
</dbReference>